<gene>
    <name evidence="1" type="ORF">BDQ94DRAFT_30572</name>
</gene>
<organism evidence="1 2">
    <name type="scientific">Aspergillus welwitschiae</name>
    <dbReference type="NCBI Taxonomy" id="1341132"/>
    <lineage>
        <taxon>Eukaryota</taxon>
        <taxon>Fungi</taxon>
        <taxon>Dikarya</taxon>
        <taxon>Ascomycota</taxon>
        <taxon>Pezizomycotina</taxon>
        <taxon>Eurotiomycetes</taxon>
        <taxon>Eurotiomycetidae</taxon>
        <taxon>Eurotiales</taxon>
        <taxon>Aspergillaceae</taxon>
        <taxon>Aspergillus</taxon>
        <taxon>Aspergillus subgen. Circumdati</taxon>
    </lineage>
</organism>
<sequence length="55" mass="6204">MSLILIQTEERGLAFHLLSSLPVRLDMLRTYASLYLYSIMALDGGKSLIGFTKKK</sequence>
<protein>
    <submittedName>
        <fullName evidence="1">Uncharacterized protein</fullName>
    </submittedName>
</protein>
<proteinExistence type="predicted"/>
<evidence type="ECO:0000313" key="1">
    <source>
        <dbReference type="EMBL" id="RDH33531.1"/>
    </source>
</evidence>
<dbReference type="EMBL" id="KZ852046">
    <property type="protein sequence ID" value="RDH33531.1"/>
    <property type="molecule type" value="Genomic_DNA"/>
</dbReference>
<reference evidence="1 2" key="1">
    <citation type="submission" date="2018-07" db="EMBL/GenBank/DDBJ databases">
        <title>The genomes of Aspergillus section Nigri reveals drivers in fungal speciation.</title>
        <authorList>
            <consortium name="DOE Joint Genome Institute"/>
            <person name="Vesth T.C."/>
            <person name="Nybo J."/>
            <person name="Theobald S."/>
            <person name="Brandl J."/>
            <person name="Frisvad J.C."/>
            <person name="Nielsen K.F."/>
            <person name="Lyhne E.K."/>
            <person name="Kogle M.E."/>
            <person name="Kuo A."/>
            <person name="Riley R."/>
            <person name="Clum A."/>
            <person name="Nolan M."/>
            <person name="Lipzen A."/>
            <person name="Salamov A."/>
            <person name="Henrissat B."/>
            <person name="Wiebenga A."/>
            <person name="De vries R.P."/>
            <person name="Grigoriev I.V."/>
            <person name="Mortensen U.H."/>
            <person name="Andersen M.R."/>
            <person name="Baker S.E."/>
        </authorList>
    </citation>
    <scope>NUCLEOTIDE SEQUENCE [LARGE SCALE GENOMIC DNA]</scope>
    <source>
        <strain evidence="1 2">CBS 139.54b</strain>
    </source>
</reference>
<evidence type="ECO:0000313" key="2">
    <source>
        <dbReference type="Proteomes" id="UP000253729"/>
    </source>
</evidence>
<keyword evidence="2" id="KW-1185">Reference proteome</keyword>
<name>A0A3F3Q335_9EURO</name>
<dbReference type="RefSeq" id="XP_026626553.1">
    <property type="nucleotide sequence ID" value="XM_026775451.1"/>
</dbReference>
<dbReference type="GeneID" id="38143807"/>
<accession>A0A3F3Q335</accession>
<dbReference type="Proteomes" id="UP000253729">
    <property type="component" value="Unassembled WGS sequence"/>
</dbReference>
<dbReference type="AlphaFoldDB" id="A0A3F3Q335"/>